<dbReference type="EMBL" id="VKHP01000049">
    <property type="protein sequence ID" value="NEU97061.1"/>
    <property type="molecule type" value="Genomic_DNA"/>
</dbReference>
<organism evidence="1 2">
    <name type="scientific">Bradyrhizobium uaiense</name>
    <dbReference type="NCBI Taxonomy" id="2594946"/>
    <lineage>
        <taxon>Bacteria</taxon>
        <taxon>Pseudomonadati</taxon>
        <taxon>Pseudomonadota</taxon>
        <taxon>Alphaproteobacteria</taxon>
        <taxon>Hyphomicrobiales</taxon>
        <taxon>Nitrobacteraceae</taxon>
        <taxon>Bradyrhizobium</taxon>
    </lineage>
</organism>
<dbReference type="Proteomes" id="UP000468531">
    <property type="component" value="Unassembled WGS sequence"/>
</dbReference>
<evidence type="ECO:0000313" key="2">
    <source>
        <dbReference type="Proteomes" id="UP000468531"/>
    </source>
</evidence>
<sequence length="142" mass="15807">MRSSMSNRGLVAKFDSPFDQKAVIIEDDGRVAYAYLLDCDGRIRSDVWLYNRCQTPVEPEWHDQTRMPFANPAPFATDDLSFSPPDSPGDITVEWGDSDSPDDANVFISGKHFARLRVGMKPGWSALAAKDGPLAQVLKEPF</sequence>
<dbReference type="AlphaFoldDB" id="A0A6P1BHH0"/>
<accession>A0A6P1BHH0</accession>
<comment type="caution">
    <text evidence="1">The sequence shown here is derived from an EMBL/GenBank/DDBJ whole genome shotgun (WGS) entry which is preliminary data.</text>
</comment>
<keyword evidence="2" id="KW-1185">Reference proteome</keyword>
<name>A0A6P1BHH0_9BRAD</name>
<reference evidence="1 2" key="1">
    <citation type="journal article" date="2020" name="Arch. Microbiol.">
        <title>Bradyrhizobium uaiense sp. nov., a new highly efficient cowpea symbiont.</title>
        <authorList>
            <person name="Cabral Michel D."/>
            <person name="Azarias Guimaraes A."/>
            <person name="Martins da Costa E."/>
            <person name="Soares de Carvalho T."/>
            <person name="Balsanelli E."/>
            <person name="Willems A."/>
            <person name="Maltempi de Souza E."/>
            <person name="de Souza Moreira F.M."/>
        </authorList>
    </citation>
    <scope>NUCLEOTIDE SEQUENCE [LARGE SCALE GENOMIC DNA]</scope>
    <source>
        <strain evidence="1 2">UFLA 03-164</strain>
    </source>
</reference>
<proteinExistence type="predicted"/>
<gene>
    <name evidence="1" type="ORF">FNJ47_14760</name>
</gene>
<evidence type="ECO:0000313" key="1">
    <source>
        <dbReference type="EMBL" id="NEU97061.1"/>
    </source>
</evidence>
<protein>
    <submittedName>
        <fullName evidence="1">Uncharacterized protein</fullName>
    </submittedName>
</protein>